<evidence type="ECO:0000313" key="3">
    <source>
        <dbReference type="Proteomes" id="UP000640786"/>
    </source>
</evidence>
<reference evidence="2 3" key="1">
    <citation type="submission" date="2020-08" db="EMBL/GenBank/DDBJ databases">
        <title>A Genomic Blueprint of the Chicken Gut Microbiome.</title>
        <authorList>
            <person name="Gilroy R."/>
            <person name="Ravi A."/>
            <person name="Getino M."/>
            <person name="Pursley I."/>
            <person name="Horton D.L."/>
            <person name="Alikhan N.-F."/>
            <person name="Baker D."/>
            <person name="Gharbi K."/>
            <person name="Hall N."/>
            <person name="Watson M."/>
            <person name="Adriaenssens E.M."/>
            <person name="Foster-Nyarko E."/>
            <person name="Jarju S."/>
            <person name="Secka A."/>
            <person name="Antonio M."/>
            <person name="Oren A."/>
            <person name="Chaudhuri R."/>
            <person name="La Ragione R.M."/>
            <person name="Hildebrand F."/>
            <person name="Pallen M.J."/>
        </authorList>
    </citation>
    <scope>NUCLEOTIDE SEQUENCE [LARGE SCALE GENOMIC DNA]</scope>
    <source>
        <strain evidence="2 3">Sa2BUA9</strain>
    </source>
</reference>
<keyword evidence="3" id="KW-1185">Reference proteome</keyword>
<dbReference type="InterPro" id="IPR029058">
    <property type="entry name" value="AB_hydrolase_fold"/>
</dbReference>
<evidence type="ECO:0000259" key="1">
    <source>
        <dbReference type="Pfam" id="PF12697"/>
    </source>
</evidence>
<proteinExistence type="predicted"/>
<comment type="caution">
    <text evidence="2">The sequence shown here is derived from an EMBL/GenBank/DDBJ whole genome shotgun (WGS) entry which is preliminary data.</text>
</comment>
<dbReference type="RefSeq" id="WP_191696875.1">
    <property type="nucleotide sequence ID" value="NZ_JACSQO010000002.1"/>
</dbReference>
<dbReference type="SUPFAM" id="SSF53474">
    <property type="entry name" value="alpha/beta-Hydrolases"/>
    <property type="match status" value="1"/>
</dbReference>
<sequence>MVLYYKEFGQENDEIILFLHGGGVAGWMWDKQVQYFKENYHCIVPDLPGHGQNNESEFVSIEDCAFQLIHLLQEQHEDKKKIVVGFSLGAQIAIQMLCINKSLINCAMINSALVRKIPLGKQMVKPSLKLTYPFIKSRTFSKLQAKTLYIGEDRFEQYFKESNQMSLNTLTRVLEENMSFHIPFEYSNVKTRLLITVGDKEKKVMKNSAGDLLNKHDCANAITISGIGHGIPLAAPEFFNDILENWLKGGNVLTNTEEIKRSGSTPEIN</sequence>
<evidence type="ECO:0000313" key="2">
    <source>
        <dbReference type="EMBL" id="MBD7943900.1"/>
    </source>
</evidence>
<dbReference type="EMBL" id="JACSQO010000002">
    <property type="protein sequence ID" value="MBD7943900.1"/>
    <property type="molecule type" value="Genomic_DNA"/>
</dbReference>
<dbReference type="Pfam" id="PF12697">
    <property type="entry name" value="Abhydrolase_6"/>
    <property type="match status" value="1"/>
</dbReference>
<protein>
    <submittedName>
        <fullName evidence="2">Alpha/beta hydrolase</fullName>
    </submittedName>
</protein>
<dbReference type="InterPro" id="IPR050266">
    <property type="entry name" value="AB_hydrolase_sf"/>
</dbReference>
<organism evidence="2 3">
    <name type="scientific">Psychrobacillus faecigallinarum</name>
    <dbReference type="NCBI Taxonomy" id="2762235"/>
    <lineage>
        <taxon>Bacteria</taxon>
        <taxon>Bacillati</taxon>
        <taxon>Bacillota</taxon>
        <taxon>Bacilli</taxon>
        <taxon>Bacillales</taxon>
        <taxon>Bacillaceae</taxon>
        <taxon>Psychrobacillus</taxon>
    </lineage>
</organism>
<dbReference type="InterPro" id="IPR000073">
    <property type="entry name" value="AB_hydrolase_1"/>
</dbReference>
<dbReference type="PANTHER" id="PTHR43798">
    <property type="entry name" value="MONOACYLGLYCEROL LIPASE"/>
    <property type="match status" value="1"/>
</dbReference>
<dbReference type="Proteomes" id="UP000640786">
    <property type="component" value="Unassembled WGS sequence"/>
</dbReference>
<keyword evidence="2" id="KW-0378">Hydrolase</keyword>
<accession>A0ABR8R827</accession>
<dbReference type="GO" id="GO:0016787">
    <property type="term" value="F:hydrolase activity"/>
    <property type="evidence" value="ECO:0007669"/>
    <property type="project" value="UniProtKB-KW"/>
</dbReference>
<dbReference type="Gene3D" id="3.40.50.1820">
    <property type="entry name" value="alpha/beta hydrolase"/>
    <property type="match status" value="1"/>
</dbReference>
<name>A0ABR8R827_9BACI</name>
<feature type="domain" description="AB hydrolase-1" evidence="1">
    <location>
        <begin position="16"/>
        <end position="241"/>
    </location>
</feature>
<gene>
    <name evidence="2" type="ORF">H9650_07180</name>
</gene>